<reference evidence="2" key="1">
    <citation type="journal article" date="2019" name="Int. J. Syst. Evol. Microbiol.">
        <title>The Global Catalogue of Microorganisms (GCM) 10K type strain sequencing project: providing services to taxonomists for standard genome sequencing and annotation.</title>
        <authorList>
            <consortium name="The Broad Institute Genomics Platform"/>
            <consortium name="The Broad Institute Genome Sequencing Center for Infectious Disease"/>
            <person name="Wu L."/>
            <person name="Ma J."/>
        </authorList>
    </citation>
    <scope>NUCLEOTIDE SEQUENCE [LARGE SCALE GENOMIC DNA]</scope>
    <source>
        <strain evidence="2">JCM 9092</strain>
    </source>
</reference>
<protein>
    <recommendedName>
        <fullName evidence="3">Transposase</fullName>
    </recommendedName>
</protein>
<accession>A0ABP6MJP0</accession>
<dbReference type="EMBL" id="BAAAUG010000060">
    <property type="protein sequence ID" value="GAA3109891.1"/>
    <property type="molecule type" value="Genomic_DNA"/>
</dbReference>
<evidence type="ECO:0008006" key="3">
    <source>
        <dbReference type="Google" id="ProtNLM"/>
    </source>
</evidence>
<dbReference type="Proteomes" id="UP001501637">
    <property type="component" value="Unassembled WGS sequence"/>
</dbReference>
<sequence length="65" mass="6861">MREVQVVQGPRGGGGGALGADAAQVGIRLIKIHGQILARRASWASRRVAADAELWRPLPPAPKEP</sequence>
<organism evidence="1 2">
    <name type="scientific">Streptomyces rectiviolaceus</name>
    <dbReference type="NCBI Taxonomy" id="332591"/>
    <lineage>
        <taxon>Bacteria</taxon>
        <taxon>Bacillati</taxon>
        <taxon>Actinomycetota</taxon>
        <taxon>Actinomycetes</taxon>
        <taxon>Kitasatosporales</taxon>
        <taxon>Streptomycetaceae</taxon>
        <taxon>Streptomyces</taxon>
    </lineage>
</organism>
<name>A0ABP6MJP0_9ACTN</name>
<comment type="caution">
    <text evidence="1">The sequence shown here is derived from an EMBL/GenBank/DDBJ whole genome shotgun (WGS) entry which is preliminary data.</text>
</comment>
<evidence type="ECO:0000313" key="1">
    <source>
        <dbReference type="EMBL" id="GAA3109891.1"/>
    </source>
</evidence>
<evidence type="ECO:0000313" key="2">
    <source>
        <dbReference type="Proteomes" id="UP001501637"/>
    </source>
</evidence>
<gene>
    <name evidence="1" type="ORF">GCM10010449_35430</name>
</gene>
<keyword evidence="2" id="KW-1185">Reference proteome</keyword>
<proteinExistence type="predicted"/>